<accession>A0A7J6VZ48</accession>
<dbReference type="PANTHER" id="PTHR31286">
    <property type="entry name" value="GLYCINE-RICH CELL WALL STRUCTURAL PROTEIN 1.8-LIKE"/>
    <property type="match status" value="1"/>
</dbReference>
<comment type="caution">
    <text evidence="2">The sequence shown here is derived from an EMBL/GenBank/DDBJ whole genome shotgun (WGS) entry which is preliminary data.</text>
</comment>
<sequence>MVRDVLKRQWKLMADFEMVADKDYLFFKFTLEEDKTTVLEAGPVFIASRIFIIQPWNDMTERDKSKLNTIPLWAHLYDVPKKLWSGPGLRCDKATTKKTRLNYARGCVISRFSGNSFSSAFPSNL</sequence>
<gene>
    <name evidence="2" type="ORF">FRX31_020016</name>
</gene>
<dbReference type="Proteomes" id="UP000554482">
    <property type="component" value="Unassembled WGS sequence"/>
</dbReference>
<name>A0A7J6VZ48_THATH</name>
<dbReference type="InterPro" id="IPR040256">
    <property type="entry name" value="At4g02000-like"/>
</dbReference>
<protein>
    <recommendedName>
        <fullName evidence="1">DUF4283 domain-containing protein</fullName>
    </recommendedName>
</protein>
<reference evidence="2 3" key="1">
    <citation type="submission" date="2020-06" db="EMBL/GenBank/DDBJ databases">
        <title>Transcriptomic and genomic resources for Thalictrum thalictroides and T. hernandezii: Facilitating candidate gene discovery in an emerging model plant lineage.</title>
        <authorList>
            <person name="Arias T."/>
            <person name="Riano-Pachon D.M."/>
            <person name="Di Stilio V.S."/>
        </authorList>
    </citation>
    <scope>NUCLEOTIDE SEQUENCE [LARGE SCALE GENOMIC DNA]</scope>
    <source>
        <strain evidence="3">cv. WT478/WT964</strain>
        <tissue evidence="2">Leaves</tissue>
    </source>
</reference>
<dbReference type="AlphaFoldDB" id="A0A7J6VZ48"/>
<proteinExistence type="predicted"/>
<keyword evidence="3" id="KW-1185">Reference proteome</keyword>
<dbReference type="PANTHER" id="PTHR31286:SF180">
    <property type="entry name" value="OS10G0362600 PROTEIN"/>
    <property type="match status" value="1"/>
</dbReference>
<feature type="domain" description="DUF4283" evidence="1">
    <location>
        <begin position="2"/>
        <end position="59"/>
    </location>
</feature>
<dbReference type="Pfam" id="PF14111">
    <property type="entry name" value="DUF4283"/>
    <property type="match status" value="1"/>
</dbReference>
<dbReference type="EMBL" id="JABWDY010024254">
    <property type="protein sequence ID" value="KAF5190396.1"/>
    <property type="molecule type" value="Genomic_DNA"/>
</dbReference>
<evidence type="ECO:0000313" key="2">
    <source>
        <dbReference type="EMBL" id="KAF5190396.1"/>
    </source>
</evidence>
<organism evidence="2 3">
    <name type="scientific">Thalictrum thalictroides</name>
    <name type="common">Rue-anemone</name>
    <name type="synonym">Anemone thalictroides</name>
    <dbReference type="NCBI Taxonomy" id="46969"/>
    <lineage>
        <taxon>Eukaryota</taxon>
        <taxon>Viridiplantae</taxon>
        <taxon>Streptophyta</taxon>
        <taxon>Embryophyta</taxon>
        <taxon>Tracheophyta</taxon>
        <taxon>Spermatophyta</taxon>
        <taxon>Magnoliopsida</taxon>
        <taxon>Ranunculales</taxon>
        <taxon>Ranunculaceae</taxon>
        <taxon>Thalictroideae</taxon>
        <taxon>Thalictrum</taxon>
    </lineage>
</organism>
<dbReference type="OrthoDB" id="1939300at2759"/>
<evidence type="ECO:0000313" key="3">
    <source>
        <dbReference type="Proteomes" id="UP000554482"/>
    </source>
</evidence>
<dbReference type="InterPro" id="IPR025558">
    <property type="entry name" value="DUF4283"/>
</dbReference>
<evidence type="ECO:0000259" key="1">
    <source>
        <dbReference type="Pfam" id="PF14111"/>
    </source>
</evidence>